<dbReference type="EMBL" id="JBHLTM010000002">
    <property type="protein sequence ID" value="MFC0683005.1"/>
    <property type="molecule type" value="Genomic_DNA"/>
</dbReference>
<accession>A0ABV6S197</accession>
<gene>
    <name evidence="1" type="ORF">ACFFF8_00180</name>
</gene>
<comment type="caution">
    <text evidence="1">The sequence shown here is derived from an EMBL/GenBank/DDBJ whole genome shotgun (WGS) entry which is preliminary data.</text>
</comment>
<name>A0ABV6S197_9SPHN</name>
<evidence type="ECO:0000313" key="1">
    <source>
        <dbReference type="EMBL" id="MFC0683005.1"/>
    </source>
</evidence>
<proteinExistence type="predicted"/>
<organism evidence="1 2">
    <name type="scientific">Novosphingobium clariflavum</name>
    <dbReference type="NCBI Taxonomy" id="2029884"/>
    <lineage>
        <taxon>Bacteria</taxon>
        <taxon>Pseudomonadati</taxon>
        <taxon>Pseudomonadota</taxon>
        <taxon>Alphaproteobacteria</taxon>
        <taxon>Sphingomonadales</taxon>
        <taxon>Sphingomonadaceae</taxon>
        <taxon>Novosphingobium</taxon>
    </lineage>
</organism>
<dbReference type="Proteomes" id="UP001589858">
    <property type="component" value="Unassembled WGS sequence"/>
</dbReference>
<reference evidence="1 2" key="1">
    <citation type="submission" date="2024-09" db="EMBL/GenBank/DDBJ databases">
        <authorList>
            <person name="Sun Q."/>
            <person name="Mori K."/>
        </authorList>
    </citation>
    <scope>NUCLEOTIDE SEQUENCE [LARGE SCALE GENOMIC DNA]</scope>
    <source>
        <strain evidence="1 2">CICC 11035S</strain>
    </source>
</reference>
<sequence>MPGMTAFGAGAGDDLWNEGQQHVSVLLSRWRAAPAVAPLLEDLHRFGKGHALEALPALARAFRETPGGKGTDFDAAVGDLVQALVAGLAVWPLAQVPLRHSHAAAAGSLVLASSGRASLALAVWDGDAGPDPDFGSDFGPDSGKLRAAEFAPVESWLRVLRGSARAERIVRRAQGVGGGILCEPLVLTAGMVLPHCGLREAVHVQGPLVALRLQRALVGDEPVQVRAVGDGGTVRRTAPCAEQSRLELAMAAITAMERRDAIPALSRIAGGNGPKALRWAALKAALGLDTRAGMVLLGVLASSDDDALSVPARRLHGQLLGAWPELERVAQWRG</sequence>
<keyword evidence="2" id="KW-1185">Reference proteome</keyword>
<dbReference type="RefSeq" id="WP_267222834.1">
    <property type="nucleotide sequence ID" value="NZ_JAPCWC010000018.1"/>
</dbReference>
<evidence type="ECO:0000313" key="2">
    <source>
        <dbReference type="Proteomes" id="UP001589858"/>
    </source>
</evidence>
<protein>
    <submittedName>
        <fullName evidence="1">Uncharacterized protein</fullName>
    </submittedName>
</protein>